<sequence>MDSGLPGIGDAVVISEKAFNSGEPLAIMCSLIDYLEHLRAALVRDNEISTAALEYNAVDFYIANVANGGHAQFEGNAGEVDLAIFGRVGAGLAKIGHPESLHTWERFMELHRTRSSRMTAYFASGQSAPHPDDQLRALDTLFFSYYGELEQANADSLLSHPGLVVLDDAEIAQYVDYHRDRLSPTYDERRRLRFEAAPRHEQAAMAFCETNGLTYRAILGPTSVNDDGRTGTAWMYRLADHERRVVVMFDDGTVEHRANIDS</sequence>
<dbReference type="Pfam" id="PF14300">
    <property type="entry name" value="DMP19"/>
    <property type="match status" value="1"/>
</dbReference>
<dbReference type="Proteomes" id="UP000035009">
    <property type="component" value="Unassembled WGS sequence"/>
</dbReference>
<dbReference type="OrthoDB" id="3720724at2"/>
<name>M3VGL3_GORML</name>
<keyword evidence="3" id="KW-1185">Reference proteome</keyword>
<protein>
    <recommendedName>
        <fullName evidence="1">DNA mimic protein DMP19 C-terminal domain-containing protein</fullName>
    </recommendedName>
</protein>
<proteinExistence type="predicted"/>
<comment type="caution">
    <text evidence="2">The sequence shown here is derived from an EMBL/GenBank/DDBJ whole genome shotgun (WGS) entry which is preliminary data.</text>
</comment>
<evidence type="ECO:0000313" key="2">
    <source>
        <dbReference type="EMBL" id="GAC81014.1"/>
    </source>
</evidence>
<evidence type="ECO:0000259" key="1">
    <source>
        <dbReference type="Pfam" id="PF14300"/>
    </source>
</evidence>
<gene>
    <name evidence="2" type="ORF">GM1_025_00620</name>
</gene>
<dbReference type="AlphaFoldDB" id="M3VGL3"/>
<organism evidence="2 3">
    <name type="scientific">Gordonia malaquae NBRC 108250</name>
    <dbReference type="NCBI Taxonomy" id="1223542"/>
    <lineage>
        <taxon>Bacteria</taxon>
        <taxon>Bacillati</taxon>
        <taxon>Actinomycetota</taxon>
        <taxon>Actinomycetes</taxon>
        <taxon>Mycobacteriales</taxon>
        <taxon>Gordoniaceae</taxon>
        <taxon>Gordonia</taxon>
    </lineage>
</organism>
<dbReference type="InterPro" id="IPR025402">
    <property type="entry name" value="DMP19_C"/>
</dbReference>
<evidence type="ECO:0000313" key="3">
    <source>
        <dbReference type="Proteomes" id="UP000035009"/>
    </source>
</evidence>
<reference evidence="2 3" key="1">
    <citation type="submission" date="2013-02" db="EMBL/GenBank/DDBJ databases">
        <title>Whole genome shotgun sequence of Gordonia malaquae NBRC 108250.</title>
        <authorList>
            <person name="Yoshida I."/>
            <person name="Hosoyama A."/>
            <person name="Tsuchikane K."/>
            <person name="Ando Y."/>
            <person name="Baba S."/>
            <person name="Ohji S."/>
            <person name="Hamada M."/>
            <person name="Tamura T."/>
            <person name="Yamazoe A."/>
            <person name="Yamazaki S."/>
            <person name="Fujita N."/>
        </authorList>
    </citation>
    <scope>NUCLEOTIDE SEQUENCE [LARGE SCALE GENOMIC DNA]</scope>
    <source>
        <strain evidence="2 3">NBRC 108250</strain>
    </source>
</reference>
<dbReference type="EMBL" id="BAOP01000025">
    <property type="protein sequence ID" value="GAC81014.1"/>
    <property type="molecule type" value="Genomic_DNA"/>
</dbReference>
<feature type="domain" description="DNA mimic protein DMP19 C-terminal" evidence="1">
    <location>
        <begin position="47"/>
        <end position="155"/>
    </location>
</feature>
<dbReference type="STRING" id="410332.SAMN04488550_4465"/>
<dbReference type="RefSeq" id="WP_008380440.1">
    <property type="nucleotide sequence ID" value="NZ_BAOP01000025.1"/>
</dbReference>
<accession>M3VGL3</accession>